<dbReference type="EMBL" id="JYDH01000137">
    <property type="protein sequence ID" value="KRY30608.1"/>
    <property type="molecule type" value="Genomic_DNA"/>
</dbReference>
<dbReference type="InParanoid" id="A0A0V1B0W6"/>
<dbReference type="Proteomes" id="UP000054776">
    <property type="component" value="Unassembled WGS sequence"/>
</dbReference>
<proteinExistence type="predicted"/>
<protein>
    <submittedName>
        <fullName evidence="1">Uncharacterized protein</fullName>
    </submittedName>
</protein>
<accession>A0A0V1B0W6</accession>
<evidence type="ECO:0000313" key="1">
    <source>
        <dbReference type="EMBL" id="KRY30608.1"/>
    </source>
</evidence>
<name>A0A0V1B0W6_TRISP</name>
<evidence type="ECO:0000313" key="2">
    <source>
        <dbReference type="Proteomes" id="UP000054776"/>
    </source>
</evidence>
<keyword evidence="2" id="KW-1185">Reference proteome</keyword>
<organism evidence="1 2">
    <name type="scientific">Trichinella spiralis</name>
    <name type="common">Trichina worm</name>
    <dbReference type="NCBI Taxonomy" id="6334"/>
    <lineage>
        <taxon>Eukaryota</taxon>
        <taxon>Metazoa</taxon>
        <taxon>Ecdysozoa</taxon>
        <taxon>Nematoda</taxon>
        <taxon>Enoplea</taxon>
        <taxon>Dorylaimia</taxon>
        <taxon>Trichinellida</taxon>
        <taxon>Trichinellidae</taxon>
        <taxon>Trichinella</taxon>
    </lineage>
</organism>
<comment type="caution">
    <text evidence="1">The sequence shown here is derived from an EMBL/GenBank/DDBJ whole genome shotgun (WGS) entry which is preliminary data.</text>
</comment>
<sequence>MQYNTTNFYFENFLYNKGLIFVKKQNTELQYEEKKEKEIDQVAKQTKRTALKEHNTTVIEALVTLCKTALI</sequence>
<dbReference type="AlphaFoldDB" id="A0A0V1B0W6"/>
<reference evidence="1 2" key="1">
    <citation type="submission" date="2015-01" db="EMBL/GenBank/DDBJ databases">
        <title>Evolution of Trichinella species and genotypes.</title>
        <authorList>
            <person name="Korhonen P.K."/>
            <person name="Edoardo P."/>
            <person name="Giuseppe L.R."/>
            <person name="Gasser R.B."/>
        </authorList>
    </citation>
    <scope>NUCLEOTIDE SEQUENCE [LARGE SCALE GENOMIC DNA]</scope>
    <source>
        <strain evidence="1">ISS3</strain>
    </source>
</reference>
<gene>
    <name evidence="1" type="ORF">T01_4547</name>
</gene>